<dbReference type="GO" id="GO:0030008">
    <property type="term" value="C:TRAPP complex"/>
    <property type="evidence" value="ECO:0007669"/>
    <property type="project" value="TreeGrafter"/>
</dbReference>
<dbReference type="EMBL" id="GIBP01003702">
    <property type="protein sequence ID" value="NDV32671.1"/>
    <property type="molecule type" value="Transcribed_RNA"/>
</dbReference>
<dbReference type="GO" id="GO:0005794">
    <property type="term" value="C:Golgi apparatus"/>
    <property type="evidence" value="ECO:0007669"/>
    <property type="project" value="TreeGrafter"/>
</dbReference>
<proteinExistence type="predicted"/>
<dbReference type="PANTHER" id="PTHR21581">
    <property type="entry name" value="D-ALANYL-D-ALANINE CARBOXYPEPTIDASE"/>
    <property type="match status" value="1"/>
</dbReference>
<name>A0A6B2L6U9_9EUKA</name>
<sequence>MNDLVLNFMDPNYSIREVDSVAQDLDGLNVLVSEGAWKSVMKLAIKLMVGAKTSRDKLYYRFWIILAKIEMKQYDSAQSEFKDIGAFDDLKNNTVDSNGIYSSNVPEQLRLLYAILPFCLSKKDTKLDALFTLLALLKDSYQDLVFDSQILSLLNHSSISPANMILYPENHDKHKSIERLKILIANMLCSQGAYVQALDILSKVLENHPNDIGLLSGTGRIFLQMGNNFLAEQIFNRVETITKEKEDKGNEEWLNAMVECNRAFLALGEGNFSNMLSGFQKANSLAPKNAFIANNLSIGYIYNGNLKKAIKTLEDFLNENPKGYHETTVQNLCTLYDLAHLDSINKKKGLLKGAIQNLPDNFDLSVFKISDLLDMKATKK</sequence>
<dbReference type="Gene3D" id="1.25.40.10">
    <property type="entry name" value="Tetratricopeptide repeat domain"/>
    <property type="match status" value="1"/>
</dbReference>
<dbReference type="AlphaFoldDB" id="A0A6B2L6U9"/>
<dbReference type="SUPFAM" id="SSF48452">
    <property type="entry name" value="TPR-like"/>
    <property type="match status" value="1"/>
</dbReference>
<reference evidence="1" key="1">
    <citation type="journal article" date="2020" name="J. Eukaryot. Microbiol.">
        <title>De novo Sequencing, Assembly and Annotation of the Transcriptome for the Free-Living Testate Amoeba Arcella intermedia.</title>
        <authorList>
            <person name="Ribeiro G.M."/>
            <person name="Porfirio-Sousa A.L."/>
            <person name="Maurer-Alcala X.X."/>
            <person name="Katz L.A."/>
            <person name="Lahr D.J.G."/>
        </authorList>
    </citation>
    <scope>NUCLEOTIDE SEQUENCE</scope>
</reference>
<accession>A0A6B2L6U9</accession>
<evidence type="ECO:0000313" key="1">
    <source>
        <dbReference type="EMBL" id="NDV32671.1"/>
    </source>
</evidence>
<organism evidence="1">
    <name type="scientific">Arcella intermedia</name>
    <dbReference type="NCBI Taxonomy" id="1963864"/>
    <lineage>
        <taxon>Eukaryota</taxon>
        <taxon>Amoebozoa</taxon>
        <taxon>Tubulinea</taxon>
        <taxon>Elardia</taxon>
        <taxon>Arcellinida</taxon>
        <taxon>Sphaerothecina</taxon>
        <taxon>Arcellidae</taxon>
        <taxon>Arcella</taxon>
    </lineage>
</organism>
<dbReference type="PANTHER" id="PTHR21581:SF6">
    <property type="entry name" value="TRAFFICKING PROTEIN PARTICLE COMPLEX SUBUNIT 12"/>
    <property type="match status" value="1"/>
</dbReference>
<dbReference type="InterPro" id="IPR011990">
    <property type="entry name" value="TPR-like_helical_dom_sf"/>
</dbReference>
<protein>
    <submittedName>
        <fullName evidence="1">Uncharacterized protein</fullName>
    </submittedName>
</protein>